<keyword evidence="2 7" id="KW-0813">Transport</keyword>
<dbReference type="CDD" id="cd06261">
    <property type="entry name" value="TM_PBP2"/>
    <property type="match status" value="1"/>
</dbReference>
<dbReference type="PANTHER" id="PTHR30193">
    <property type="entry name" value="ABC TRANSPORTER PERMEASE PROTEIN"/>
    <property type="match status" value="1"/>
</dbReference>
<protein>
    <submittedName>
        <fullName evidence="9">Carbohydrate ABC transporter permease</fullName>
    </submittedName>
</protein>
<comment type="subcellular location">
    <subcellularLocation>
        <location evidence="1 7">Cell membrane</location>
        <topology evidence="1 7">Multi-pass membrane protein</topology>
    </subcellularLocation>
</comment>
<proteinExistence type="inferred from homology"/>
<evidence type="ECO:0000256" key="2">
    <source>
        <dbReference type="ARBA" id="ARBA00022448"/>
    </source>
</evidence>
<dbReference type="PANTHER" id="PTHR30193:SF41">
    <property type="entry name" value="DIACETYLCHITOBIOSE UPTAKE SYSTEM PERMEASE PROTEIN NGCF"/>
    <property type="match status" value="1"/>
</dbReference>
<evidence type="ECO:0000256" key="4">
    <source>
        <dbReference type="ARBA" id="ARBA00022692"/>
    </source>
</evidence>
<keyword evidence="4 7" id="KW-0812">Transmembrane</keyword>
<dbReference type="EMBL" id="JBHSCN010000005">
    <property type="protein sequence ID" value="MFC4243413.1"/>
    <property type="molecule type" value="Genomic_DNA"/>
</dbReference>
<dbReference type="Proteomes" id="UP001595900">
    <property type="component" value="Unassembled WGS sequence"/>
</dbReference>
<keyword evidence="5 7" id="KW-1133">Transmembrane helix</keyword>
<dbReference type="RefSeq" id="WP_390228447.1">
    <property type="nucleotide sequence ID" value="NZ_JBHSCN010000005.1"/>
</dbReference>
<keyword evidence="3" id="KW-1003">Cell membrane</keyword>
<feature type="domain" description="ABC transmembrane type-1" evidence="8">
    <location>
        <begin position="92"/>
        <end position="306"/>
    </location>
</feature>
<evidence type="ECO:0000313" key="10">
    <source>
        <dbReference type="Proteomes" id="UP001595900"/>
    </source>
</evidence>
<comment type="similarity">
    <text evidence="7">Belongs to the binding-protein-dependent transport system permease family.</text>
</comment>
<sequence length="316" mass="35064">MTRALNTVQPLRRPGRTARRRLTLRAWFARGGLSPILFAIPVVLIFLYFSWGPIISSLLMAWQKTNLVTPASWVGLSNFQYVLSDPILPKAALNTLYFVVLAIVFGFPVPLFLAVFMAELRGRNKTVYSALSYLPAVVPPVVAVLLWQTFYNPSNTGVFNEILHWFGLGPFTWLSSQAMAMPSIVLEVTWATAGSTAIIYLAALSSVRAELYEAAELDGAGIWSRVWHVTLPQIRGVILIMFLLQIIGTAQVFTEPYIFTDGGPNNATTTVLLLIYRYAFINNDYGAATALSFLLAIVLALFSVAYQISTRKWSTN</sequence>
<feature type="transmembrane region" description="Helical" evidence="7">
    <location>
        <begin position="234"/>
        <end position="253"/>
    </location>
</feature>
<dbReference type="InterPro" id="IPR000515">
    <property type="entry name" value="MetI-like"/>
</dbReference>
<feature type="transmembrane region" description="Helical" evidence="7">
    <location>
        <begin position="130"/>
        <end position="150"/>
    </location>
</feature>
<gene>
    <name evidence="9" type="ORF">ACFOYW_08510</name>
</gene>
<name>A0ABV8Q7T9_9MICO</name>
<comment type="caution">
    <text evidence="9">The sequence shown here is derived from an EMBL/GenBank/DDBJ whole genome shotgun (WGS) entry which is preliminary data.</text>
</comment>
<reference evidence="10" key="1">
    <citation type="journal article" date="2019" name="Int. J. Syst. Evol. Microbiol.">
        <title>The Global Catalogue of Microorganisms (GCM) 10K type strain sequencing project: providing services to taxonomists for standard genome sequencing and annotation.</title>
        <authorList>
            <consortium name="The Broad Institute Genomics Platform"/>
            <consortium name="The Broad Institute Genome Sequencing Center for Infectious Disease"/>
            <person name="Wu L."/>
            <person name="Ma J."/>
        </authorList>
    </citation>
    <scope>NUCLEOTIDE SEQUENCE [LARGE SCALE GENOMIC DNA]</scope>
    <source>
        <strain evidence="10">CGMCC 1.10363</strain>
    </source>
</reference>
<keyword evidence="6 7" id="KW-0472">Membrane</keyword>
<feature type="transmembrane region" description="Helical" evidence="7">
    <location>
        <begin position="188"/>
        <end position="207"/>
    </location>
</feature>
<evidence type="ECO:0000256" key="6">
    <source>
        <dbReference type="ARBA" id="ARBA00023136"/>
    </source>
</evidence>
<dbReference type="Gene3D" id="1.10.3720.10">
    <property type="entry name" value="MetI-like"/>
    <property type="match status" value="1"/>
</dbReference>
<dbReference type="InterPro" id="IPR035906">
    <property type="entry name" value="MetI-like_sf"/>
</dbReference>
<organism evidence="9 10">
    <name type="scientific">Gryllotalpicola reticulitermitis</name>
    <dbReference type="NCBI Taxonomy" id="1184153"/>
    <lineage>
        <taxon>Bacteria</taxon>
        <taxon>Bacillati</taxon>
        <taxon>Actinomycetota</taxon>
        <taxon>Actinomycetes</taxon>
        <taxon>Micrococcales</taxon>
        <taxon>Microbacteriaceae</taxon>
        <taxon>Gryllotalpicola</taxon>
    </lineage>
</organism>
<evidence type="ECO:0000256" key="3">
    <source>
        <dbReference type="ARBA" id="ARBA00022475"/>
    </source>
</evidence>
<dbReference type="SUPFAM" id="SSF161098">
    <property type="entry name" value="MetI-like"/>
    <property type="match status" value="1"/>
</dbReference>
<feature type="transmembrane region" description="Helical" evidence="7">
    <location>
        <begin position="287"/>
        <end position="306"/>
    </location>
</feature>
<dbReference type="Pfam" id="PF00528">
    <property type="entry name" value="BPD_transp_1"/>
    <property type="match status" value="1"/>
</dbReference>
<evidence type="ECO:0000256" key="5">
    <source>
        <dbReference type="ARBA" id="ARBA00022989"/>
    </source>
</evidence>
<keyword evidence="10" id="KW-1185">Reference proteome</keyword>
<dbReference type="InterPro" id="IPR051393">
    <property type="entry name" value="ABC_transporter_permease"/>
</dbReference>
<feature type="transmembrane region" description="Helical" evidence="7">
    <location>
        <begin position="96"/>
        <end position="118"/>
    </location>
</feature>
<feature type="transmembrane region" description="Helical" evidence="7">
    <location>
        <begin position="27"/>
        <end position="51"/>
    </location>
</feature>
<evidence type="ECO:0000256" key="1">
    <source>
        <dbReference type="ARBA" id="ARBA00004651"/>
    </source>
</evidence>
<dbReference type="PROSITE" id="PS50928">
    <property type="entry name" value="ABC_TM1"/>
    <property type="match status" value="1"/>
</dbReference>
<evidence type="ECO:0000313" key="9">
    <source>
        <dbReference type="EMBL" id="MFC4243413.1"/>
    </source>
</evidence>
<accession>A0ABV8Q7T9</accession>
<evidence type="ECO:0000259" key="8">
    <source>
        <dbReference type="PROSITE" id="PS50928"/>
    </source>
</evidence>
<evidence type="ECO:0000256" key="7">
    <source>
        <dbReference type="RuleBase" id="RU363032"/>
    </source>
</evidence>